<dbReference type="InterPro" id="IPR000182">
    <property type="entry name" value="GNAT_dom"/>
</dbReference>
<reference evidence="4 5" key="1">
    <citation type="journal article" date="2016" name="Nat. Commun.">
        <title>Ectomycorrhizal ecology is imprinted in the genome of the dominant symbiotic fungus Cenococcum geophilum.</title>
        <authorList>
            <consortium name="DOE Joint Genome Institute"/>
            <person name="Peter M."/>
            <person name="Kohler A."/>
            <person name="Ohm R.A."/>
            <person name="Kuo A."/>
            <person name="Krutzmann J."/>
            <person name="Morin E."/>
            <person name="Arend M."/>
            <person name="Barry K.W."/>
            <person name="Binder M."/>
            <person name="Choi C."/>
            <person name="Clum A."/>
            <person name="Copeland A."/>
            <person name="Grisel N."/>
            <person name="Haridas S."/>
            <person name="Kipfer T."/>
            <person name="LaButti K."/>
            <person name="Lindquist E."/>
            <person name="Lipzen A."/>
            <person name="Maire R."/>
            <person name="Meier B."/>
            <person name="Mihaltcheva S."/>
            <person name="Molinier V."/>
            <person name="Murat C."/>
            <person name="Poggeler S."/>
            <person name="Quandt C.A."/>
            <person name="Sperisen C."/>
            <person name="Tritt A."/>
            <person name="Tisserant E."/>
            <person name="Crous P.W."/>
            <person name="Henrissat B."/>
            <person name="Nehls U."/>
            <person name="Egli S."/>
            <person name="Spatafora J.W."/>
            <person name="Grigoriev I.V."/>
            <person name="Martin F.M."/>
        </authorList>
    </citation>
    <scope>NUCLEOTIDE SEQUENCE [LARGE SCALE GENOMIC DNA]</scope>
    <source>
        <strain evidence="4 5">CBS 207.34</strain>
    </source>
</reference>
<evidence type="ECO:0000313" key="5">
    <source>
        <dbReference type="Proteomes" id="UP000250140"/>
    </source>
</evidence>
<sequence length="225" mass="25039">MANIPVTVRPATESDIPAIQAIHSYYVLNSLITFSIVPSTEDELLSKYKSVISQGLPYVVAVDASADNAIGYCYVTGFRGSKGGYRHTVELTLMCHPERRGRGVGTLLLKKMLEILKEPNTHSEYIANPRSDDSRTRVVIACISVYDTGKDNALDLKQFYQKFGFELVGHLKKVGHKFDQWYTVIDFVVFLWLTCQGSIPTICNWLSGEGLSASGLVWFDNSTDS</sequence>
<organism evidence="4 5">
    <name type="scientific">Glonium stellatum</name>
    <dbReference type="NCBI Taxonomy" id="574774"/>
    <lineage>
        <taxon>Eukaryota</taxon>
        <taxon>Fungi</taxon>
        <taxon>Dikarya</taxon>
        <taxon>Ascomycota</taxon>
        <taxon>Pezizomycotina</taxon>
        <taxon>Dothideomycetes</taxon>
        <taxon>Pleosporomycetidae</taxon>
        <taxon>Gloniales</taxon>
        <taxon>Gloniaceae</taxon>
        <taxon>Glonium</taxon>
    </lineage>
</organism>
<dbReference type="GO" id="GO:0016747">
    <property type="term" value="F:acyltransferase activity, transferring groups other than amino-acyl groups"/>
    <property type="evidence" value="ECO:0007669"/>
    <property type="project" value="InterPro"/>
</dbReference>
<evidence type="ECO:0000259" key="3">
    <source>
        <dbReference type="PROSITE" id="PS51186"/>
    </source>
</evidence>
<keyword evidence="2 4" id="KW-0012">Acyltransferase</keyword>
<dbReference type="AlphaFoldDB" id="A0A8E2EXC5"/>
<dbReference type="Gene3D" id="3.40.630.30">
    <property type="match status" value="1"/>
</dbReference>
<dbReference type="PANTHER" id="PTHR43072:SF23">
    <property type="entry name" value="UPF0039 PROTEIN C11D3.02C"/>
    <property type="match status" value="1"/>
</dbReference>
<dbReference type="PROSITE" id="PS51186">
    <property type="entry name" value="GNAT"/>
    <property type="match status" value="1"/>
</dbReference>
<evidence type="ECO:0000256" key="2">
    <source>
        <dbReference type="ARBA" id="ARBA00023315"/>
    </source>
</evidence>
<dbReference type="OrthoDB" id="2129362at2759"/>
<keyword evidence="5" id="KW-1185">Reference proteome</keyword>
<dbReference type="InterPro" id="IPR016181">
    <property type="entry name" value="Acyl_CoA_acyltransferase"/>
</dbReference>
<dbReference type="SUPFAM" id="SSF55729">
    <property type="entry name" value="Acyl-CoA N-acyltransferases (Nat)"/>
    <property type="match status" value="1"/>
</dbReference>
<evidence type="ECO:0000313" key="4">
    <source>
        <dbReference type="EMBL" id="OCL06601.1"/>
    </source>
</evidence>
<dbReference type="EMBL" id="KV750024">
    <property type="protein sequence ID" value="OCL06601.1"/>
    <property type="molecule type" value="Genomic_DNA"/>
</dbReference>
<gene>
    <name evidence="4" type="ORF">AOQ84DRAFT_73812</name>
</gene>
<dbReference type="Proteomes" id="UP000250140">
    <property type="component" value="Unassembled WGS sequence"/>
</dbReference>
<accession>A0A8E2EXC5</accession>
<dbReference type="PANTHER" id="PTHR43072">
    <property type="entry name" value="N-ACETYLTRANSFERASE"/>
    <property type="match status" value="1"/>
</dbReference>
<dbReference type="CDD" id="cd04301">
    <property type="entry name" value="NAT_SF"/>
    <property type="match status" value="1"/>
</dbReference>
<evidence type="ECO:0000256" key="1">
    <source>
        <dbReference type="ARBA" id="ARBA00022679"/>
    </source>
</evidence>
<name>A0A8E2EXC5_9PEZI</name>
<proteinExistence type="predicted"/>
<feature type="domain" description="N-acetyltransferase" evidence="3">
    <location>
        <begin position="6"/>
        <end position="194"/>
    </location>
</feature>
<dbReference type="Pfam" id="PF13420">
    <property type="entry name" value="Acetyltransf_4"/>
    <property type="match status" value="1"/>
</dbReference>
<protein>
    <submittedName>
        <fullName evidence="4">Acyl-CoA N-acyltransferase</fullName>
    </submittedName>
</protein>
<keyword evidence="1 4" id="KW-0808">Transferase</keyword>